<accession>A0ACC0X241</accession>
<evidence type="ECO:0000313" key="1">
    <source>
        <dbReference type="EMBL" id="KAJ0007776.1"/>
    </source>
</evidence>
<comment type="caution">
    <text evidence="1">The sequence shown here is derived from an EMBL/GenBank/DDBJ whole genome shotgun (WGS) entry which is preliminary data.</text>
</comment>
<organism evidence="1 2">
    <name type="scientific">Pistacia integerrima</name>
    <dbReference type="NCBI Taxonomy" id="434235"/>
    <lineage>
        <taxon>Eukaryota</taxon>
        <taxon>Viridiplantae</taxon>
        <taxon>Streptophyta</taxon>
        <taxon>Embryophyta</taxon>
        <taxon>Tracheophyta</taxon>
        <taxon>Spermatophyta</taxon>
        <taxon>Magnoliopsida</taxon>
        <taxon>eudicotyledons</taxon>
        <taxon>Gunneridae</taxon>
        <taxon>Pentapetalae</taxon>
        <taxon>rosids</taxon>
        <taxon>malvids</taxon>
        <taxon>Sapindales</taxon>
        <taxon>Anacardiaceae</taxon>
        <taxon>Pistacia</taxon>
    </lineage>
</organism>
<sequence length="190" mass="21222">MGGAQALKRIPHIKFPQRHPRLSGVEINLDESYLGYVVWLPKPPNLVRDQEISSVPLQKGCILMMHGLMPSFKSKAVFSLFGRAFVFELKPTRYMLAGAFCFLPSIEGYNDHIMAVVCCEAQDPLLQKLLDDKDVLHWGKNIISAKAPTKKELVGYLYLTNANRLEEVMGKLGFSTGSSTQPILEEQVAS</sequence>
<name>A0ACC0X241_9ROSI</name>
<keyword evidence="2" id="KW-1185">Reference proteome</keyword>
<protein>
    <submittedName>
        <fullName evidence="1">Uncharacterized protein</fullName>
    </submittedName>
</protein>
<dbReference type="EMBL" id="CM047750">
    <property type="protein sequence ID" value="KAJ0007776.1"/>
    <property type="molecule type" value="Genomic_DNA"/>
</dbReference>
<proteinExistence type="predicted"/>
<gene>
    <name evidence="1" type="ORF">Pint_28916</name>
</gene>
<evidence type="ECO:0000313" key="2">
    <source>
        <dbReference type="Proteomes" id="UP001163603"/>
    </source>
</evidence>
<reference evidence="2" key="1">
    <citation type="journal article" date="2023" name="G3 (Bethesda)">
        <title>Genome assembly and association tests identify interacting loci associated with vigor, precocity, and sex in interspecific pistachio rootstocks.</title>
        <authorList>
            <person name="Palmer W."/>
            <person name="Jacygrad E."/>
            <person name="Sagayaradj S."/>
            <person name="Cavanaugh K."/>
            <person name="Han R."/>
            <person name="Bertier L."/>
            <person name="Beede B."/>
            <person name="Kafkas S."/>
            <person name="Golino D."/>
            <person name="Preece J."/>
            <person name="Michelmore R."/>
        </authorList>
    </citation>
    <scope>NUCLEOTIDE SEQUENCE [LARGE SCALE GENOMIC DNA]</scope>
</reference>
<dbReference type="Proteomes" id="UP001163603">
    <property type="component" value="Chromosome 15"/>
</dbReference>